<keyword evidence="2" id="KW-1003">Cell membrane</keyword>
<evidence type="ECO:0000256" key="1">
    <source>
        <dbReference type="ARBA" id="ARBA00004533"/>
    </source>
</evidence>
<comment type="subcellular location">
    <subcellularLocation>
        <location evidence="1">Cell inner membrane</location>
    </subcellularLocation>
</comment>
<protein>
    <submittedName>
        <fullName evidence="8">KDO2-lipid IV(A) lauroyltransferase</fullName>
    </submittedName>
</protein>
<proteinExistence type="predicted"/>
<dbReference type="PANTHER" id="PTHR30606:SF10">
    <property type="entry name" value="PHOSPHATIDYLINOSITOL MANNOSIDE ACYLTRANSFERASE"/>
    <property type="match status" value="1"/>
</dbReference>
<evidence type="ECO:0000256" key="7">
    <source>
        <dbReference type="SAM" id="Phobius"/>
    </source>
</evidence>
<accession>A0A2W7JYK1</accession>
<dbReference type="EMBL" id="QKYV01000004">
    <property type="protein sequence ID" value="PZW40580.1"/>
    <property type="molecule type" value="Genomic_DNA"/>
</dbReference>
<dbReference type="RefSeq" id="WP_111540954.1">
    <property type="nucleotide sequence ID" value="NZ_QKYV01000004.1"/>
</dbReference>
<keyword evidence="3" id="KW-0997">Cell inner membrane</keyword>
<evidence type="ECO:0000313" key="9">
    <source>
        <dbReference type="Proteomes" id="UP000249542"/>
    </source>
</evidence>
<dbReference type="GO" id="GO:0016746">
    <property type="term" value="F:acyltransferase activity"/>
    <property type="evidence" value="ECO:0007669"/>
    <property type="project" value="UniProtKB-KW"/>
</dbReference>
<evidence type="ECO:0000256" key="2">
    <source>
        <dbReference type="ARBA" id="ARBA00022475"/>
    </source>
</evidence>
<name>A0A2W7JYK1_9FLAO</name>
<dbReference type="Pfam" id="PF03279">
    <property type="entry name" value="Lip_A_acyltrans"/>
    <property type="match status" value="1"/>
</dbReference>
<gene>
    <name evidence="8" type="ORF">LX95_01644</name>
</gene>
<evidence type="ECO:0000256" key="4">
    <source>
        <dbReference type="ARBA" id="ARBA00022679"/>
    </source>
</evidence>
<reference evidence="8 9" key="1">
    <citation type="submission" date="2018-06" db="EMBL/GenBank/DDBJ databases">
        <title>Genomic Encyclopedia of Archaeal and Bacterial Type Strains, Phase II (KMG-II): from individual species to whole genera.</title>
        <authorList>
            <person name="Goeker M."/>
        </authorList>
    </citation>
    <scope>NUCLEOTIDE SEQUENCE [LARGE SCALE GENOMIC DNA]</scope>
    <source>
        <strain evidence="8 9">DSM 15361</strain>
    </source>
</reference>
<feature type="transmembrane region" description="Helical" evidence="7">
    <location>
        <begin position="20"/>
        <end position="39"/>
    </location>
</feature>
<dbReference type="PANTHER" id="PTHR30606">
    <property type="entry name" value="LIPID A BIOSYNTHESIS LAUROYL ACYLTRANSFERASE"/>
    <property type="match status" value="1"/>
</dbReference>
<dbReference type="GO" id="GO:0005886">
    <property type="term" value="C:plasma membrane"/>
    <property type="evidence" value="ECO:0007669"/>
    <property type="project" value="UniProtKB-SubCell"/>
</dbReference>
<evidence type="ECO:0000256" key="5">
    <source>
        <dbReference type="ARBA" id="ARBA00023136"/>
    </source>
</evidence>
<keyword evidence="4 8" id="KW-0808">Transferase</keyword>
<dbReference type="InterPro" id="IPR004960">
    <property type="entry name" value="LipA_acyltrans"/>
</dbReference>
<sequence>MRKFVFYIAYPLLWLVSKLPFPLFYLFSDFIYVVVYYLIGYRKKVVRGNLELCFPNKSTEELKKIEKAFYHHMCDMFLEMIKTLSISEKQLKERFVYKNIEELQRLEEQSAGIIVMCGHYASYEWATAINFYKTKNKGYAIYKKIKNQYFDKLIKDIRANLGTTLISSREVIPTMLRNKRDAISSSYYMISDQSPKKNTVKNWTNFMGTETPVFNGSEAMAKKLDFAVLYLKVEKVKRGFYEATLLPLAENPKETEDFEITTSFFNELEKQIRNQPEFYLWTHKRWKHQKKDF</sequence>
<dbReference type="GO" id="GO:0009247">
    <property type="term" value="P:glycolipid biosynthetic process"/>
    <property type="evidence" value="ECO:0007669"/>
    <property type="project" value="UniProtKB-ARBA"/>
</dbReference>
<comment type="caution">
    <text evidence="8">The sequence shown here is derived from an EMBL/GenBank/DDBJ whole genome shotgun (WGS) entry which is preliminary data.</text>
</comment>
<keyword evidence="5 7" id="KW-0472">Membrane</keyword>
<keyword evidence="7" id="KW-0812">Transmembrane</keyword>
<dbReference type="Proteomes" id="UP000249542">
    <property type="component" value="Unassembled WGS sequence"/>
</dbReference>
<keyword evidence="9" id="KW-1185">Reference proteome</keyword>
<evidence type="ECO:0000256" key="3">
    <source>
        <dbReference type="ARBA" id="ARBA00022519"/>
    </source>
</evidence>
<organism evidence="8 9">
    <name type="scientific">Mesonia algae</name>
    <dbReference type="NCBI Taxonomy" id="213248"/>
    <lineage>
        <taxon>Bacteria</taxon>
        <taxon>Pseudomonadati</taxon>
        <taxon>Bacteroidota</taxon>
        <taxon>Flavobacteriia</taxon>
        <taxon>Flavobacteriales</taxon>
        <taxon>Flavobacteriaceae</taxon>
        <taxon>Mesonia</taxon>
    </lineage>
</organism>
<keyword evidence="6" id="KW-0012">Acyltransferase</keyword>
<dbReference type="PIRSF" id="PIRSF026649">
    <property type="entry name" value="MsbB"/>
    <property type="match status" value="1"/>
</dbReference>
<evidence type="ECO:0000256" key="6">
    <source>
        <dbReference type="ARBA" id="ARBA00023315"/>
    </source>
</evidence>
<dbReference type="AlphaFoldDB" id="A0A2W7JYK1"/>
<dbReference type="CDD" id="cd07984">
    <property type="entry name" value="LPLAT_LABLAT-like"/>
    <property type="match status" value="1"/>
</dbReference>
<keyword evidence="7" id="KW-1133">Transmembrane helix</keyword>
<evidence type="ECO:0000313" key="8">
    <source>
        <dbReference type="EMBL" id="PZW40580.1"/>
    </source>
</evidence>